<comment type="caution">
    <text evidence="3">The sequence shown here is derived from an EMBL/GenBank/DDBJ whole genome shotgun (WGS) entry which is preliminary data.</text>
</comment>
<dbReference type="Pfam" id="PF09587">
    <property type="entry name" value="PGA_cap"/>
    <property type="match status" value="1"/>
</dbReference>
<organism evidence="3">
    <name type="scientific">candidate division WOR-3 bacterium</name>
    <dbReference type="NCBI Taxonomy" id="2052148"/>
    <lineage>
        <taxon>Bacteria</taxon>
        <taxon>Bacteria division WOR-3</taxon>
    </lineage>
</organism>
<dbReference type="InterPro" id="IPR019079">
    <property type="entry name" value="Capsule_synth_CapA"/>
</dbReference>
<dbReference type="AlphaFoldDB" id="A0A7C3J5V3"/>
<feature type="domain" description="Capsule synthesis protein CapA" evidence="2">
    <location>
        <begin position="29"/>
        <end position="269"/>
    </location>
</feature>
<evidence type="ECO:0000256" key="1">
    <source>
        <dbReference type="ARBA" id="ARBA00005662"/>
    </source>
</evidence>
<evidence type="ECO:0000313" key="3">
    <source>
        <dbReference type="EMBL" id="HFK23554.1"/>
    </source>
</evidence>
<dbReference type="CDD" id="cd07381">
    <property type="entry name" value="MPP_CapA"/>
    <property type="match status" value="1"/>
</dbReference>
<dbReference type="PANTHER" id="PTHR33393:SF11">
    <property type="entry name" value="POLYGLUTAMINE SYNTHESIS ACCESSORY PROTEIN RV0574C-RELATED"/>
    <property type="match status" value="1"/>
</dbReference>
<dbReference type="InterPro" id="IPR052169">
    <property type="entry name" value="CW_Biosynth-Accessory"/>
</dbReference>
<protein>
    <submittedName>
        <fullName evidence="3">CapA family protein</fullName>
    </submittedName>
</protein>
<dbReference type="SUPFAM" id="SSF56300">
    <property type="entry name" value="Metallo-dependent phosphatases"/>
    <property type="match status" value="1"/>
</dbReference>
<reference evidence="3" key="1">
    <citation type="journal article" date="2020" name="mSystems">
        <title>Genome- and Community-Level Interaction Insights into Carbon Utilization and Element Cycling Functions of Hydrothermarchaeota in Hydrothermal Sediment.</title>
        <authorList>
            <person name="Zhou Z."/>
            <person name="Liu Y."/>
            <person name="Xu W."/>
            <person name="Pan J."/>
            <person name="Luo Z.H."/>
            <person name="Li M."/>
        </authorList>
    </citation>
    <scope>NUCLEOTIDE SEQUENCE [LARGE SCALE GENOMIC DNA]</scope>
    <source>
        <strain evidence="3">SpSt-464</strain>
    </source>
</reference>
<dbReference type="InterPro" id="IPR029052">
    <property type="entry name" value="Metallo-depent_PP-like"/>
</dbReference>
<dbReference type="Gene3D" id="3.60.21.10">
    <property type="match status" value="1"/>
</dbReference>
<dbReference type="EMBL" id="DSTT01000003">
    <property type="protein sequence ID" value="HFK23554.1"/>
    <property type="molecule type" value="Genomic_DNA"/>
</dbReference>
<gene>
    <name evidence="3" type="ORF">ENS15_02725</name>
</gene>
<comment type="similarity">
    <text evidence="1">Belongs to the CapA family.</text>
</comment>
<name>A0A7C3J5V3_UNCW3</name>
<sequence length="345" mass="38513">MKKESGLKKFKILFLIVNLFFLLKGENIKVTAVGDIMVGTVYPSLSVPEGDGFYLFQEAESIIKKGDIRIGNLESALSDSGSLRKNVVEGKSYAFRTPEKYVKSLKNAGFNILNIANNHIRDFGDIAVSRTKKVLLENSIKYTGFVNDYGVFNINGKKVCVVGFSNYSFMNDLTDLKKSYHLIDSISKVYDIVIVTFHGGKEGKDGMNVKDQDEYMFGEYRGNIYRFAHTVIDAGASLVIGHGPHVVRGLELYKGKLIAYSLGNFMTFSGINISGVNGLAPILYVEIDSLGNFISGKIYPFKQVRYRGVVFDKDYEVVKLIKSLSENDFKDNLLKIDDDGTIKIK</sequence>
<evidence type="ECO:0000259" key="2">
    <source>
        <dbReference type="SMART" id="SM00854"/>
    </source>
</evidence>
<proteinExistence type="inferred from homology"/>
<accession>A0A7C3J5V3</accession>
<dbReference type="PANTHER" id="PTHR33393">
    <property type="entry name" value="POLYGLUTAMINE SYNTHESIS ACCESSORY PROTEIN RV0574C-RELATED"/>
    <property type="match status" value="1"/>
</dbReference>
<dbReference type="SMART" id="SM00854">
    <property type="entry name" value="PGA_cap"/>
    <property type="match status" value="1"/>
</dbReference>